<feature type="transmembrane region" description="Helical" evidence="2">
    <location>
        <begin position="6"/>
        <end position="29"/>
    </location>
</feature>
<dbReference type="RefSeq" id="WP_091104028.1">
    <property type="nucleotide sequence ID" value="NZ_FOBF01000017.1"/>
</dbReference>
<gene>
    <name evidence="3" type="ORF">SAMN05660976_06028</name>
</gene>
<feature type="transmembrane region" description="Helical" evidence="2">
    <location>
        <begin position="41"/>
        <end position="64"/>
    </location>
</feature>
<evidence type="ECO:0000313" key="3">
    <source>
        <dbReference type="EMBL" id="SEM78075.1"/>
    </source>
</evidence>
<reference evidence="3 4" key="1">
    <citation type="submission" date="2016-10" db="EMBL/GenBank/DDBJ databases">
        <authorList>
            <person name="de Groot N.N."/>
        </authorList>
    </citation>
    <scope>NUCLEOTIDE SEQUENCE [LARGE SCALE GENOMIC DNA]</scope>
    <source>
        <strain evidence="3 4">DSM 43357</strain>
    </source>
</reference>
<feature type="transmembrane region" description="Helical" evidence="2">
    <location>
        <begin position="184"/>
        <end position="202"/>
    </location>
</feature>
<evidence type="ECO:0000256" key="1">
    <source>
        <dbReference type="SAM" id="MobiDB-lite"/>
    </source>
</evidence>
<protein>
    <submittedName>
        <fullName evidence="3">Cadmium resistance protein CadD, predicted permease</fullName>
    </submittedName>
</protein>
<keyword evidence="4" id="KW-1185">Reference proteome</keyword>
<dbReference type="Pfam" id="PF03596">
    <property type="entry name" value="Cad"/>
    <property type="match status" value="2"/>
</dbReference>
<evidence type="ECO:0000313" key="4">
    <source>
        <dbReference type="Proteomes" id="UP000198953"/>
    </source>
</evidence>
<dbReference type="STRING" id="46177.SAMN05660976_06028"/>
<proteinExistence type="predicted"/>
<keyword evidence="2" id="KW-0472">Membrane</keyword>
<dbReference type="InterPro" id="IPR004676">
    <property type="entry name" value="Cd-R_transporter"/>
</dbReference>
<evidence type="ECO:0000256" key="2">
    <source>
        <dbReference type="SAM" id="Phobius"/>
    </source>
</evidence>
<dbReference type="AlphaFoldDB" id="A0A1H8B557"/>
<sequence>MNLGIAGQAAGLFAVTNVDDLVVLALFFARGAGRRGAGRRVVAGQYLGFAAILAVAVAAAFGATFLPGPVLPYLGLLPLALGLKAAWAAWRDRPAARAARDGAGPSDGPGEAARDGGPRTLEVAAVTFANGGDNVGVYVPVFATAGLGATTVYASVFLVLVGVWCLAGAFLATRPVVARALSRWGHVVFPVVLIAIGLLILVEGLTG</sequence>
<keyword evidence="2" id="KW-0812">Transmembrane</keyword>
<feature type="region of interest" description="Disordered" evidence="1">
    <location>
        <begin position="98"/>
        <end position="117"/>
    </location>
</feature>
<dbReference type="OrthoDB" id="7995400at2"/>
<feature type="transmembrane region" description="Helical" evidence="2">
    <location>
        <begin position="70"/>
        <end position="90"/>
    </location>
</feature>
<feature type="transmembrane region" description="Helical" evidence="2">
    <location>
        <begin position="152"/>
        <end position="172"/>
    </location>
</feature>
<organism evidence="3 4">
    <name type="scientific">Nonomuraea pusilla</name>
    <dbReference type="NCBI Taxonomy" id="46177"/>
    <lineage>
        <taxon>Bacteria</taxon>
        <taxon>Bacillati</taxon>
        <taxon>Actinomycetota</taxon>
        <taxon>Actinomycetes</taxon>
        <taxon>Streptosporangiales</taxon>
        <taxon>Streptosporangiaceae</taxon>
        <taxon>Nonomuraea</taxon>
    </lineage>
</organism>
<name>A0A1H8B557_9ACTN</name>
<accession>A0A1H8B557</accession>
<keyword evidence="2" id="KW-1133">Transmembrane helix</keyword>
<dbReference type="EMBL" id="FOBF01000017">
    <property type="protein sequence ID" value="SEM78075.1"/>
    <property type="molecule type" value="Genomic_DNA"/>
</dbReference>
<dbReference type="Proteomes" id="UP000198953">
    <property type="component" value="Unassembled WGS sequence"/>
</dbReference>